<dbReference type="EMBL" id="CAIIXF020000008">
    <property type="protein sequence ID" value="CAH1791167.1"/>
    <property type="molecule type" value="Genomic_DNA"/>
</dbReference>
<sequence>MCLLVTSHYDTAAWKQITWQPTSHLSHLRNKWTFTFKKVGTGHTMNINLFDLNKVTFQQLSAIPGIDESFANAILKYRKQHKGVKHFDEIWKINGISRPKYKILQRHVEVVGQQPLVVGSKLPYAKESLETVHARAYRGFQKRRTELQKRAKSANGFVERQKLFTSTPKVARPSSYQQQRNKPTPIKNTKRQTKQAFVSPIAEPVVLSPSFTMSKRKTKTPEQNPYCIEASPSGNKLNVTCNLNYNKRNKDKASWMVFQVESGKGARRSGVEFESPVNEATSTTRVPYTHTQTQTSRHTLHEIAKSVQLTGVNRNTNQNIPNILSSARNGTPFEIHPPGLPSVGQPNAGNASQNREDNVIQSHIPIEVMNKDRDQLIDDTRNRLKNAKRDLRKIREVNSPRRLNERAIHEFEVQTYKTLGQKVRSIEKWIEEVEKETRGMYSDIQSLNNSNSNHSNERRSKSANPNLKSTNLDKTVDLQIGTNQCISCQQPMASHMNSPYEVHESYGQLRREDLTTTDHRAANEEKTRPMHKRKPQERKTDVRKDNDGETSPKSQKTARSPRGERGRREHRDDRESRNRHRQNTRQRPSHRPRRHDGSRKSRKEEVCKVM</sequence>
<feature type="coiled-coil region" evidence="1">
    <location>
        <begin position="370"/>
        <end position="397"/>
    </location>
</feature>
<dbReference type="InterPro" id="IPR010994">
    <property type="entry name" value="RuvA_2-like"/>
</dbReference>
<dbReference type="Proteomes" id="UP000749559">
    <property type="component" value="Unassembled WGS sequence"/>
</dbReference>
<gene>
    <name evidence="3" type="ORF">OFUS_LOCUS16283</name>
</gene>
<feature type="compositionally biased region" description="Polar residues" evidence="2">
    <location>
        <begin position="168"/>
        <end position="182"/>
    </location>
</feature>
<dbReference type="AlphaFoldDB" id="A0A8J1U407"/>
<dbReference type="Pfam" id="PF12836">
    <property type="entry name" value="HHH_3"/>
    <property type="match status" value="1"/>
</dbReference>
<feature type="compositionally biased region" description="Polar residues" evidence="2">
    <location>
        <begin position="549"/>
        <end position="558"/>
    </location>
</feature>
<dbReference type="InterPro" id="IPR051675">
    <property type="entry name" value="Endo/Exo/Phosphatase_dom_1"/>
</dbReference>
<comment type="caution">
    <text evidence="3">The sequence shown here is derived from an EMBL/GenBank/DDBJ whole genome shotgun (WGS) entry which is preliminary data.</text>
</comment>
<feature type="region of interest" description="Disordered" evidence="2">
    <location>
        <begin position="442"/>
        <end position="472"/>
    </location>
</feature>
<accession>A0A8J1U407</accession>
<feature type="compositionally biased region" description="Polar residues" evidence="2">
    <location>
        <begin position="463"/>
        <end position="472"/>
    </location>
</feature>
<keyword evidence="1" id="KW-0175">Coiled coil</keyword>
<dbReference type="SUPFAM" id="SSF47781">
    <property type="entry name" value="RuvA domain 2-like"/>
    <property type="match status" value="1"/>
</dbReference>
<evidence type="ECO:0000256" key="2">
    <source>
        <dbReference type="SAM" id="MobiDB-lite"/>
    </source>
</evidence>
<dbReference type="Gene3D" id="1.10.150.280">
    <property type="entry name" value="AF1531-like domain"/>
    <property type="match status" value="1"/>
</dbReference>
<name>A0A8J1U407_OWEFU</name>
<dbReference type="PANTHER" id="PTHR21180">
    <property type="entry name" value="ENDONUCLEASE/EXONUCLEASE/PHOSPHATASE FAMILY DOMAIN-CONTAINING PROTEIN 1"/>
    <property type="match status" value="1"/>
</dbReference>
<evidence type="ECO:0000313" key="3">
    <source>
        <dbReference type="EMBL" id="CAH1791167.1"/>
    </source>
</evidence>
<keyword evidence="4" id="KW-1185">Reference proteome</keyword>
<reference evidence="3" key="1">
    <citation type="submission" date="2022-03" db="EMBL/GenBank/DDBJ databases">
        <authorList>
            <person name="Martin C."/>
        </authorList>
    </citation>
    <scope>NUCLEOTIDE SEQUENCE</scope>
</reference>
<evidence type="ECO:0000313" key="4">
    <source>
        <dbReference type="Proteomes" id="UP000749559"/>
    </source>
</evidence>
<feature type="compositionally biased region" description="Basic residues" evidence="2">
    <location>
        <begin position="577"/>
        <end position="597"/>
    </location>
</feature>
<feature type="compositionally biased region" description="Basic and acidic residues" evidence="2">
    <location>
        <begin position="561"/>
        <end position="576"/>
    </location>
</feature>
<feature type="compositionally biased region" description="Basic and acidic residues" evidence="2">
    <location>
        <begin position="537"/>
        <end position="547"/>
    </location>
</feature>
<protein>
    <submittedName>
        <fullName evidence="3">Uncharacterized protein</fullName>
    </submittedName>
</protein>
<feature type="region of interest" description="Disordered" evidence="2">
    <location>
        <begin position="168"/>
        <end position="195"/>
    </location>
</feature>
<dbReference type="PANTHER" id="PTHR21180:SF32">
    <property type="entry name" value="ENDONUCLEASE_EXONUCLEASE_PHOSPHATASE FAMILY DOMAIN-CONTAINING PROTEIN 1"/>
    <property type="match status" value="1"/>
</dbReference>
<feature type="compositionally biased region" description="Basic and acidic residues" evidence="2">
    <location>
        <begin position="501"/>
        <end position="528"/>
    </location>
</feature>
<proteinExistence type="predicted"/>
<feature type="region of interest" description="Disordered" evidence="2">
    <location>
        <begin position="501"/>
        <end position="610"/>
    </location>
</feature>
<feature type="compositionally biased region" description="Basic and acidic residues" evidence="2">
    <location>
        <begin position="598"/>
        <end position="610"/>
    </location>
</feature>
<organism evidence="3 4">
    <name type="scientific">Owenia fusiformis</name>
    <name type="common">Polychaete worm</name>
    <dbReference type="NCBI Taxonomy" id="6347"/>
    <lineage>
        <taxon>Eukaryota</taxon>
        <taxon>Metazoa</taxon>
        <taxon>Spiralia</taxon>
        <taxon>Lophotrochozoa</taxon>
        <taxon>Annelida</taxon>
        <taxon>Polychaeta</taxon>
        <taxon>Sedentaria</taxon>
        <taxon>Canalipalpata</taxon>
        <taxon>Sabellida</taxon>
        <taxon>Oweniida</taxon>
        <taxon>Oweniidae</taxon>
        <taxon>Owenia</taxon>
    </lineage>
</organism>
<evidence type="ECO:0000256" key="1">
    <source>
        <dbReference type="SAM" id="Coils"/>
    </source>
</evidence>